<dbReference type="EMBL" id="MLYV02000432">
    <property type="protein sequence ID" value="PSR97713.1"/>
    <property type="molecule type" value="Genomic_DNA"/>
</dbReference>
<dbReference type="AlphaFoldDB" id="A0A2R6PWG5"/>
<feature type="compositionally biased region" description="Basic and acidic residues" evidence="1">
    <location>
        <begin position="66"/>
        <end position="82"/>
    </location>
</feature>
<protein>
    <recommendedName>
        <fullName evidence="2">DUF6532 domain-containing protein</fullName>
    </recommendedName>
</protein>
<evidence type="ECO:0000259" key="2">
    <source>
        <dbReference type="Pfam" id="PF20149"/>
    </source>
</evidence>
<proteinExistence type="predicted"/>
<dbReference type="OrthoDB" id="3064017at2759"/>
<evidence type="ECO:0000313" key="3">
    <source>
        <dbReference type="EMBL" id="PSR97713.1"/>
    </source>
</evidence>
<reference evidence="3 4" key="1">
    <citation type="submission" date="2018-02" db="EMBL/GenBank/DDBJ databases">
        <title>Genome sequence of the basidiomycete white-rot fungus Phlebia centrifuga.</title>
        <authorList>
            <person name="Granchi Z."/>
            <person name="Peng M."/>
            <person name="de Vries R.P."/>
            <person name="Hilden K."/>
            <person name="Makela M.R."/>
            <person name="Grigoriev I."/>
            <person name="Riley R."/>
        </authorList>
    </citation>
    <scope>NUCLEOTIDE SEQUENCE [LARGE SCALE GENOMIC DNA]</scope>
    <source>
        <strain evidence="3 4">FBCC195</strain>
    </source>
</reference>
<dbReference type="InterPro" id="IPR045341">
    <property type="entry name" value="DUF6532"/>
</dbReference>
<evidence type="ECO:0000313" key="4">
    <source>
        <dbReference type="Proteomes" id="UP000186601"/>
    </source>
</evidence>
<sequence>MPYMPEAETLWKNQEAAKRRRETLARNWNMNIPPTPSNLAALSPSMPTMTTAHHGIPVPNNQYGTTEKRTENERNEQEDANPKKKRKKNWITRSDQLGTNQRKMLTERAYPFLRVRIACVNAFPGEETEQLFICNAFWDAIEKLQAMGLDLSDEDLDPSGDEVKLIHDRIAQTQGDVRDIFVQHPDRWHKFTPCSNSNKAAKNTNRELYKRLITNNAYIYEDPEDLQRGMYRHASISFAIKKMWFDSKNDLRITMHGYFDKDGALPHKIIALAATAETGVAISGKNGIKFTENKYASCYRAHLQNLTQWEAYSNMRNKSCLLLRRQLLSDALEHAGVTIEMMDESIEGFTMAHFAREDE</sequence>
<gene>
    <name evidence="3" type="ORF">PHLCEN_2v4279</name>
</gene>
<keyword evidence="4" id="KW-1185">Reference proteome</keyword>
<feature type="domain" description="DUF6532" evidence="2">
    <location>
        <begin position="108"/>
        <end position="309"/>
    </location>
</feature>
<name>A0A2R6PWG5_9APHY</name>
<organism evidence="3 4">
    <name type="scientific">Hermanssonia centrifuga</name>
    <dbReference type="NCBI Taxonomy" id="98765"/>
    <lineage>
        <taxon>Eukaryota</taxon>
        <taxon>Fungi</taxon>
        <taxon>Dikarya</taxon>
        <taxon>Basidiomycota</taxon>
        <taxon>Agaricomycotina</taxon>
        <taxon>Agaricomycetes</taxon>
        <taxon>Polyporales</taxon>
        <taxon>Meruliaceae</taxon>
        <taxon>Hermanssonia</taxon>
    </lineage>
</organism>
<accession>A0A2R6PWG5</accession>
<dbReference type="Pfam" id="PF20149">
    <property type="entry name" value="DUF6532"/>
    <property type="match status" value="1"/>
</dbReference>
<dbReference type="Proteomes" id="UP000186601">
    <property type="component" value="Unassembled WGS sequence"/>
</dbReference>
<evidence type="ECO:0000256" key="1">
    <source>
        <dbReference type="SAM" id="MobiDB-lite"/>
    </source>
</evidence>
<comment type="caution">
    <text evidence="3">The sequence shown here is derived from an EMBL/GenBank/DDBJ whole genome shotgun (WGS) entry which is preliminary data.</text>
</comment>
<feature type="region of interest" description="Disordered" evidence="1">
    <location>
        <begin position="52"/>
        <end position="95"/>
    </location>
</feature>